<keyword evidence="1" id="KW-0732">Signal</keyword>
<feature type="signal peptide" evidence="1">
    <location>
        <begin position="1"/>
        <end position="21"/>
    </location>
</feature>
<dbReference type="OrthoDB" id="3528116at2"/>
<sequence>MKRILALIPLAAALVCAPAQAAVTDLVAAMKKQFVPGQGVMFRETTRVHFDGTYMFGNKTEGKIELGTKGVVAAESTRTPTVSAELVEEMKELADSQQMETELERVYTVSVGDRLYVNGGTATKGLPAAKLWAPSRGLPAEAAFENQAVNIFEPATLKKLLATSKRTGVEYRGSLAFKALSNVSPTVRWHRPGAEYGIDGEVRVHWRLWLDERDLVKRLLTMWTVRTNDDILMTTRTDSRYFDWGTGLHITPPPAENVATWKEIQDAA</sequence>
<comment type="caution">
    <text evidence="2">The sequence shown here is derived from an EMBL/GenBank/DDBJ whole genome shotgun (WGS) entry which is preliminary data.</text>
</comment>
<evidence type="ECO:0000256" key="1">
    <source>
        <dbReference type="SAM" id="SignalP"/>
    </source>
</evidence>
<reference evidence="2 3" key="1">
    <citation type="submission" date="2018-03" db="EMBL/GenBank/DDBJ databases">
        <title>Genomic Encyclopedia of Type Strains, Phase III (KMG-III): the genomes of soil and plant-associated and newly described type strains.</title>
        <authorList>
            <person name="Whitman W."/>
        </authorList>
    </citation>
    <scope>NUCLEOTIDE SEQUENCE [LARGE SCALE GENOMIC DNA]</scope>
    <source>
        <strain evidence="2 3">CGMCC 4.7104</strain>
    </source>
</reference>
<protein>
    <submittedName>
        <fullName evidence="2">Uncharacterized protein</fullName>
    </submittedName>
</protein>
<dbReference type="AlphaFoldDB" id="A0A2T0N0G9"/>
<feature type="chain" id="PRO_5015581264" evidence="1">
    <location>
        <begin position="22"/>
        <end position="268"/>
    </location>
</feature>
<proteinExistence type="predicted"/>
<evidence type="ECO:0000313" key="3">
    <source>
        <dbReference type="Proteomes" id="UP000238312"/>
    </source>
</evidence>
<keyword evidence="3" id="KW-1185">Reference proteome</keyword>
<dbReference type="EMBL" id="PVNG01000007">
    <property type="protein sequence ID" value="PRX65275.1"/>
    <property type="molecule type" value="Genomic_DNA"/>
</dbReference>
<dbReference type="Proteomes" id="UP000238312">
    <property type="component" value="Unassembled WGS sequence"/>
</dbReference>
<evidence type="ECO:0000313" key="2">
    <source>
        <dbReference type="EMBL" id="PRX65275.1"/>
    </source>
</evidence>
<dbReference type="RefSeq" id="WP_146178208.1">
    <property type="nucleotide sequence ID" value="NZ_PVNG01000007.1"/>
</dbReference>
<name>A0A2T0N0G9_9ACTN</name>
<organism evidence="2 3">
    <name type="scientific">Nonomuraea fuscirosea</name>
    <dbReference type="NCBI Taxonomy" id="1291556"/>
    <lineage>
        <taxon>Bacteria</taxon>
        <taxon>Bacillati</taxon>
        <taxon>Actinomycetota</taxon>
        <taxon>Actinomycetes</taxon>
        <taxon>Streptosporangiales</taxon>
        <taxon>Streptosporangiaceae</taxon>
        <taxon>Nonomuraea</taxon>
    </lineage>
</organism>
<gene>
    <name evidence="2" type="ORF">B0I32_10735</name>
</gene>
<accession>A0A2T0N0G9</accession>